<evidence type="ECO:0000259" key="1">
    <source>
        <dbReference type="Pfam" id="PF09537"/>
    </source>
</evidence>
<dbReference type="AlphaFoldDB" id="A0AAW7X9Z1"/>
<dbReference type="InterPro" id="IPR019052">
    <property type="entry name" value="DUF2383"/>
</dbReference>
<name>A0AAW7X9Z1_9GAMM</name>
<sequence>MNSQAKPSLKTNLEAVRFNKEVEIPKDKDYLTHLNDLVRALNSSIHFYRAANQDVPNVILAGVFNEIAESYRMCVEALQPFITYTVGEPEEGNSFAVELRKVYASVLACIKSDTELTYLSNLEEVEDKLLELCDRALEENIPVTCRVIVNEVRASIQVSHDRMLGILRARERLAS</sequence>
<feature type="domain" description="DUF2383" evidence="1">
    <location>
        <begin position="30"/>
        <end position="139"/>
    </location>
</feature>
<reference evidence="2" key="1">
    <citation type="submission" date="2023-07" db="EMBL/GenBank/DDBJ databases">
        <title>Genome content predicts the carbon catabolic preferences of heterotrophic bacteria.</title>
        <authorList>
            <person name="Gralka M."/>
        </authorList>
    </citation>
    <scope>NUCLEOTIDE SEQUENCE</scope>
    <source>
        <strain evidence="2">I3M17_2</strain>
    </source>
</reference>
<organism evidence="2 3">
    <name type="scientific">Saccharophagus degradans</name>
    <dbReference type="NCBI Taxonomy" id="86304"/>
    <lineage>
        <taxon>Bacteria</taxon>
        <taxon>Pseudomonadati</taxon>
        <taxon>Pseudomonadota</taxon>
        <taxon>Gammaproteobacteria</taxon>
        <taxon>Cellvibrionales</taxon>
        <taxon>Cellvibrionaceae</taxon>
        <taxon>Saccharophagus</taxon>
    </lineage>
</organism>
<evidence type="ECO:0000313" key="3">
    <source>
        <dbReference type="Proteomes" id="UP001169760"/>
    </source>
</evidence>
<accession>A0AAW7X9Z1</accession>
<dbReference type="Proteomes" id="UP001169760">
    <property type="component" value="Unassembled WGS sequence"/>
</dbReference>
<protein>
    <submittedName>
        <fullName evidence="2">PA2169 family four-helix-bundle protein</fullName>
    </submittedName>
</protein>
<dbReference type="InterPro" id="IPR012347">
    <property type="entry name" value="Ferritin-like"/>
</dbReference>
<dbReference type="Pfam" id="PF09537">
    <property type="entry name" value="DUF2383"/>
    <property type="match status" value="1"/>
</dbReference>
<dbReference type="RefSeq" id="WP_303493031.1">
    <property type="nucleotide sequence ID" value="NZ_JAUOPB010000009.1"/>
</dbReference>
<evidence type="ECO:0000313" key="2">
    <source>
        <dbReference type="EMBL" id="MDO6423343.1"/>
    </source>
</evidence>
<proteinExistence type="predicted"/>
<dbReference type="EMBL" id="JAUOPB010000009">
    <property type="protein sequence ID" value="MDO6423343.1"/>
    <property type="molecule type" value="Genomic_DNA"/>
</dbReference>
<dbReference type="InterPro" id="IPR011971">
    <property type="entry name" value="CHP02284"/>
</dbReference>
<gene>
    <name evidence="2" type="ORF">Q4521_12750</name>
</gene>
<dbReference type="NCBIfam" id="TIGR02284">
    <property type="entry name" value="PA2169 family four-helix-bundle protein"/>
    <property type="match status" value="1"/>
</dbReference>
<comment type="caution">
    <text evidence="2">The sequence shown here is derived from an EMBL/GenBank/DDBJ whole genome shotgun (WGS) entry which is preliminary data.</text>
</comment>
<dbReference type="Gene3D" id="1.20.1260.10">
    <property type="match status" value="1"/>
</dbReference>